<keyword evidence="1" id="KW-0645">Protease</keyword>
<dbReference type="GO" id="GO:0006508">
    <property type="term" value="P:proteolysis"/>
    <property type="evidence" value="ECO:0007669"/>
    <property type="project" value="UniProtKB-KW"/>
</dbReference>
<protein>
    <recommendedName>
        <fullName evidence="6">MPN domain-containing protein</fullName>
    </recommendedName>
</protein>
<dbReference type="PANTHER" id="PTHR30471:SF3">
    <property type="entry name" value="UPF0758 PROTEIN YEES-RELATED"/>
    <property type="match status" value="1"/>
</dbReference>
<dbReference type="AlphaFoldDB" id="A0AAN2BK85"/>
<keyword evidence="4" id="KW-0862">Zinc</keyword>
<dbReference type="KEGG" id="marq:MARGE09_P1942"/>
<evidence type="ECO:0000256" key="3">
    <source>
        <dbReference type="ARBA" id="ARBA00022801"/>
    </source>
</evidence>
<dbReference type="Proteomes" id="UP001320119">
    <property type="component" value="Chromosome"/>
</dbReference>
<evidence type="ECO:0000256" key="1">
    <source>
        <dbReference type="ARBA" id="ARBA00022670"/>
    </source>
</evidence>
<proteinExistence type="predicted"/>
<dbReference type="PROSITE" id="PS01302">
    <property type="entry name" value="UPF0758"/>
    <property type="match status" value="1"/>
</dbReference>
<evidence type="ECO:0000256" key="2">
    <source>
        <dbReference type="ARBA" id="ARBA00022723"/>
    </source>
</evidence>
<feature type="domain" description="MPN" evidence="6">
    <location>
        <begin position="29"/>
        <end position="154"/>
    </location>
</feature>
<name>A0AAN2BK85_9GAMM</name>
<evidence type="ECO:0000313" key="8">
    <source>
        <dbReference type="Proteomes" id="UP001320119"/>
    </source>
</evidence>
<dbReference type="PANTHER" id="PTHR30471">
    <property type="entry name" value="DNA REPAIR PROTEIN RADC"/>
    <property type="match status" value="1"/>
</dbReference>
<dbReference type="Pfam" id="PF04002">
    <property type="entry name" value="RadC"/>
    <property type="match status" value="1"/>
</dbReference>
<dbReference type="InterPro" id="IPR001405">
    <property type="entry name" value="UPF0758"/>
</dbReference>
<dbReference type="CDD" id="cd08071">
    <property type="entry name" value="MPN_DUF2466"/>
    <property type="match status" value="1"/>
</dbReference>
<reference evidence="7 8" key="1">
    <citation type="journal article" date="2022" name="IScience">
        <title>An ultrasensitive nanofiber-based assay for enzymatic hydrolysis and deep-sea microbial degradation of cellulose.</title>
        <authorList>
            <person name="Tsudome M."/>
            <person name="Tachioka M."/>
            <person name="Miyazaki M."/>
            <person name="Uchimura K."/>
            <person name="Tsuda M."/>
            <person name="Takaki Y."/>
            <person name="Deguchi S."/>
        </authorList>
    </citation>
    <scope>NUCLEOTIDE SEQUENCE [LARGE SCALE GENOMIC DNA]</scope>
    <source>
        <strain evidence="7 8">GE09</strain>
    </source>
</reference>
<keyword evidence="2" id="KW-0479">Metal-binding</keyword>
<evidence type="ECO:0000313" key="7">
    <source>
        <dbReference type="EMBL" id="BCD97741.1"/>
    </source>
</evidence>
<dbReference type="GO" id="GO:0008237">
    <property type="term" value="F:metallopeptidase activity"/>
    <property type="evidence" value="ECO:0007669"/>
    <property type="project" value="UniProtKB-KW"/>
</dbReference>
<dbReference type="GO" id="GO:0046872">
    <property type="term" value="F:metal ion binding"/>
    <property type="evidence" value="ECO:0007669"/>
    <property type="project" value="UniProtKB-KW"/>
</dbReference>
<sequence length="156" mass="17508">MLTFQSHDEVVAEAIRFIEQSLRQKTQSITCHTSAKRLFFQLFNLTLGSLEHEEMHVALLDGQNKLIDTVCVGRGTLDHCAVYTREIAKLVLMSNAKGIILAHNHPSGFEKPSPEDIAVTKRIQEALSLIDAYVCDHIIVTRSFATTYSMTENADF</sequence>
<evidence type="ECO:0000256" key="5">
    <source>
        <dbReference type="ARBA" id="ARBA00023049"/>
    </source>
</evidence>
<keyword evidence="5" id="KW-0482">Metalloprotease</keyword>
<gene>
    <name evidence="7" type="ORF">MARGE09_P1942</name>
</gene>
<evidence type="ECO:0000256" key="4">
    <source>
        <dbReference type="ARBA" id="ARBA00022833"/>
    </source>
</evidence>
<keyword evidence="3" id="KW-0378">Hydrolase</keyword>
<dbReference type="InterPro" id="IPR020891">
    <property type="entry name" value="UPF0758_CS"/>
</dbReference>
<dbReference type="InterPro" id="IPR037518">
    <property type="entry name" value="MPN"/>
</dbReference>
<keyword evidence="8" id="KW-1185">Reference proteome</keyword>
<dbReference type="Gene3D" id="3.40.140.10">
    <property type="entry name" value="Cytidine Deaminase, domain 2"/>
    <property type="match status" value="1"/>
</dbReference>
<dbReference type="EMBL" id="AP023086">
    <property type="protein sequence ID" value="BCD97741.1"/>
    <property type="molecule type" value="Genomic_DNA"/>
</dbReference>
<dbReference type="PROSITE" id="PS50249">
    <property type="entry name" value="MPN"/>
    <property type="match status" value="1"/>
</dbReference>
<accession>A0AAN2BK85</accession>
<dbReference type="InterPro" id="IPR025657">
    <property type="entry name" value="RadC_JAB"/>
</dbReference>
<evidence type="ECO:0000259" key="6">
    <source>
        <dbReference type="PROSITE" id="PS50249"/>
    </source>
</evidence>
<organism evidence="7 8">
    <name type="scientific">Marinagarivorans cellulosilyticus</name>
    <dbReference type="NCBI Taxonomy" id="2721545"/>
    <lineage>
        <taxon>Bacteria</taxon>
        <taxon>Pseudomonadati</taxon>
        <taxon>Pseudomonadota</taxon>
        <taxon>Gammaproteobacteria</taxon>
        <taxon>Cellvibrionales</taxon>
        <taxon>Cellvibrionaceae</taxon>
        <taxon>Marinagarivorans</taxon>
    </lineage>
</organism>